<dbReference type="GO" id="GO:0032259">
    <property type="term" value="P:methylation"/>
    <property type="evidence" value="ECO:0007669"/>
    <property type="project" value="UniProtKB-KW"/>
</dbReference>
<dbReference type="GO" id="GO:0008168">
    <property type="term" value="F:methyltransferase activity"/>
    <property type="evidence" value="ECO:0007669"/>
    <property type="project" value="UniProtKB-KW"/>
</dbReference>
<dbReference type="Pfam" id="PF13649">
    <property type="entry name" value="Methyltransf_25"/>
    <property type="match status" value="1"/>
</dbReference>
<dbReference type="Proteomes" id="UP000220922">
    <property type="component" value="Unassembled WGS sequence"/>
</dbReference>
<accession>A0A2H3KZP0</accession>
<proteinExistence type="predicted"/>
<sequence length="233" mass="26573">MPTMYEIYAQYAPEYDALVTHEDYQGQLAQTLHRLYDVTNKDVIEFGVGTGRVTAMLVEKARHITCCDRSPHMLAYAQQKLQAYADKLTFVQRDNLELNRVERQVDCLIEGWSFGHTVLDHPETMDDVIDRLVAGCMALVRPGGAVILIETMGTMVEDPAPPLAALAHFYARLRDQHGFAEHVIRTDYAFADEEEAAQIMGFFFGEEMREQILTTRQAIIKEYTGVWIKHITD</sequence>
<gene>
    <name evidence="4" type="ORF">A9Q02_17445</name>
</gene>
<dbReference type="AlphaFoldDB" id="A0A2H3KZP0"/>
<dbReference type="PANTHER" id="PTHR43861">
    <property type="entry name" value="TRANS-ACONITATE 2-METHYLTRANSFERASE-RELATED"/>
    <property type="match status" value="1"/>
</dbReference>
<organism evidence="4 5">
    <name type="scientific">Candidatus Chloroploca asiatica</name>
    <dbReference type="NCBI Taxonomy" id="1506545"/>
    <lineage>
        <taxon>Bacteria</taxon>
        <taxon>Bacillati</taxon>
        <taxon>Chloroflexota</taxon>
        <taxon>Chloroflexia</taxon>
        <taxon>Chloroflexales</taxon>
        <taxon>Chloroflexineae</taxon>
        <taxon>Oscillochloridaceae</taxon>
        <taxon>Candidatus Chloroploca</taxon>
    </lineage>
</organism>
<evidence type="ECO:0000259" key="3">
    <source>
        <dbReference type="Pfam" id="PF13649"/>
    </source>
</evidence>
<dbReference type="EMBL" id="LYXE01000122">
    <property type="protein sequence ID" value="PDV97833.1"/>
    <property type="molecule type" value="Genomic_DNA"/>
</dbReference>
<dbReference type="SUPFAM" id="SSF53335">
    <property type="entry name" value="S-adenosyl-L-methionine-dependent methyltransferases"/>
    <property type="match status" value="1"/>
</dbReference>
<dbReference type="PANTHER" id="PTHR43861:SF1">
    <property type="entry name" value="TRANS-ACONITATE 2-METHYLTRANSFERASE"/>
    <property type="match status" value="1"/>
</dbReference>
<evidence type="ECO:0000313" key="4">
    <source>
        <dbReference type="EMBL" id="PDV97833.1"/>
    </source>
</evidence>
<keyword evidence="5" id="KW-1185">Reference proteome</keyword>
<dbReference type="InterPro" id="IPR029063">
    <property type="entry name" value="SAM-dependent_MTases_sf"/>
</dbReference>
<dbReference type="CDD" id="cd02440">
    <property type="entry name" value="AdoMet_MTases"/>
    <property type="match status" value="1"/>
</dbReference>
<reference evidence="4 5" key="1">
    <citation type="submission" date="2016-05" db="EMBL/GenBank/DDBJ databases">
        <authorList>
            <person name="Lavstsen T."/>
            <person name="Jespersen J.S."/>
        </authorList>
    </citation>
    <scope>NUCLEOTIDE SEQUENCE [LARGE SCALE GENOMIC DNA]</scope>
    <source>
        <strain evidence="4 5">B7-9</strain>
    </source>
</reference>
<dbReference type="InterPro" id="IPR041698">
    <property type="entry name" value="Methyltransf_25"/>
</dbReference>
<feature type="domain" description="Methyltransferase" evidence="3">
    <location>
        <begin position="43"/>
        <end position="144"/>
    </location>
</feature>
<evidence type="ECO:0000256" key="2">
    <source>
        <dbReference type="ARBA" id="ARBA00022679"/>
    </source>
</evidence>
<name>A0A2H3KZP0_9CHLR</name>
<dbReference type="Gene3D" id="3.40.50.150">
    <property type="entry name" value="Vaccinia Virus protein VP39"/>
    <property type="match status" value="1"/>
</dbReference>
<protein>
    <recommendedName>
        <fullName evidence="3">Methyltransferase domain-containing protein</fullName>
    </recommendedName>
</protein>
<keyword evidence="2" id="KW-0808">Transferase</keyword>
<keyword evidence="1" id="KW-0489">Methyltransferase</keyword>
<evidence type="ECO:0000313" key="5">
    <source>
        <dbReference type="Proteomes" id="UP000220922"/>
    </source>
</evidence>
<comment type="caution">
    <text evidence="4">The sequence shown here is derived from an EMBL/GenBank/DDBJ whole genome shotgun (WGS) entry which is preliminary data.</text>
</comment>
<evidence type="ECO:0000256" key="1">
    <source>
        <dbReference type="ARBA" id="ARBA00022603"/>
    </source>
</evidence>